<dbReference type="RefSeq" id="WP_007022435.1">
    <property type="nucleotide sequence ID" value="NZ_CH724127.1"/>
</dbReference>
<dbReference type="InterPro" id="IPR011604">
    <property type="entry name" value="PDDEXK-like_dom_sf"/>
</dbReference>
<feature type="active site" description="For nuclease activity" evidence="15">
    <location>
        <position position="1075"/>
    </location>
</feature>
<dbReference type="GO" id="GO:0005829">
    <property type="term" value="C:cytosol"/>
    <property type="evidence" value="ECO:0007669"/>
    <property type="project" value="TreeGrafter"/>
</dbReference>
<evidence type="ECO:0000256" key="14">
    <source>
        <dbReference type="ARBA" id="ARBA00048988"/>
    </source>
</evidence>
<feature type="binding site" evidence="15">
    <location>
        <position position="1075"/>
    </location>
    <ligand>
        <name>Mg(2+)</name>
        <dbReference type="ChEBI" id="CHEBI:18420"/>
    </ligand>
</feature>
<dbReference type="CDD" id="cd18807">
    <property type="entry name" value="SF1_C_UvrD"/>
    <property type="match status" value="1"/>
</dbReference>
<dbReference type="Proteomes" id="UP000002171">
    <property type="component" value="Unassembled WGS sequence"/>
</dbReference>
<evidence type="ECO:0000256" key="11">
    <source>
        <dbReference type="ARBA" id="ARBA00023204"/>
    </source>
</evidence>
<evidence type="ECO:0000256" key="16">
    <source>
        <dbReference type="PROSITE-ProRule" id="PRU00560"/>
    </source>
</evidence>
<dbReference type="PANTHER" id="PTHR11070">
    <property type="entry name" value="UVRD / RECB / PCRA DNA HELICASE FAMILY MEMBER"/>
    <property type="match status" value="1"/>
</dbReference>
<gene>
    <name evidence="15" type="primary">recB</name>
    <name evidence="19" type="ORF">MED92_02081</name>
</gene>
<keyword evidence="1 15" id="KW-0540">Nuclease</keyword>
<evidence type="ECO:0000256" key="5">
    <source>
        <dbReference type="ARBA" id="ARBA00022801"/>
    </source>
</evidence>
<organism evidence="19 20">
    <name type="scientific">Neptuniibacter caesariensis</name>
    <dbReference type="NCBI Taxonomy" id="207954"/>
    <lineage>
        <taxon>Bacteria</taxon>
        <taxon>Pseudomonadati</taxon>
        <taxon>Pseudomonadota</taxon>
        <taxon>Gammaproteobacteria</taxon>
        <taxon>Oceanospirillales</taxon>
        <taxon>Oceanospirillaceae</taxon>
        <taxon>Neptuniibacter</taxon>
    </lineage>
</organism>
<reference evidence="19 20" key="1">
    <citation type="submission" date="2006-02" db="EMBL/GenBank/DDBJ databases">
        <authorList>
            <person name="Pinhassi J."/>
            <person name="Pedros-Alio C."/>
            <person name="Ferriera S."/>
            <person name="Johnson J."/>
            <person name="Kravitz S."/>
            <person name="Halpern A."/>
            <person name="Remington K."/>
            <person name="Beeson K."/>
            <person name="Tran B."/>
            <person name="Rogers Y.-H."/>
            <person name="Friedman R."/>
            <person name="Venter J.C."/>
        </authorList>
    </citation>
    <scope>NUCLEOTIDE SEQUENCE [LARGE SCALE GENOMIC DNA]</scope>
    <source>
        <strain evidence="19 20">MED92</strain>
    </source>
</reference>
<dbReference type="OrthoDB" id="9810135at2"/>
<dbReference type="GO" id="GO:0005524">
    <property type="term" value="F:ATP binding"/>
    <property type="evidence" value="ECO:0007669"/>
    <property type="project" value="UniProtKB-UniRule"/>
</dbReference>
<feature type="binding site" evidence="15">
    <location>
        <position position="944"/>
    </location>
    <ligand>
        <name>Mg(2+)</name>
        <dbReference type="ChEBI" id="CHEBI:18420"/>
    </ligand>
</feature>
<dbReference type="InterPro" id="IPR014017">
    <property type="entry name" value="DNA_helicase_UvrD-like_C"/>
</dbReference>
<keyword evidence="11 15" id="KW-0234">DNA repair</keyword>
<dbReference type="GO" id="GO:0008854">
    <property type="term" value="F:exodeoxyribonuclease V activity"/>
    <property type="evidence" value="ECO:0007669"/>
    <property type="project" value="UniProtKB-EC"/>
</dbReference>
<evidence type="ECO:0000256" key="8">
    <source>
        <dbReference type="ARBA" id="ARBA00022840"/>
    </source>
</evidence>
<dbReference type="GO" id="GO:0000724">
    <property type="term" value="P:double-strand break repair via homologous recombination"/>
    <property type="evidence" value="ECO:0007669"/>
    <property type="project" value="UniProtKB-UniRule"/>
</dbReference>
<comment type="catalytic activity">
    <reaction evidence="15">
        <text>Exonucleolytic cleavage (in the presence of ATP) in either 5'- to 3'- or 3'- to 5'-direction to yield 5'-phosphooligonucleotides.</text>
        <dbReference type="EC" id="3.1.11.5"/>
    </reaction>
</comment>
<evidence type="ECO:0000256" key="13">
    <source>
        <dbReference type="ARBA" id="ARBA00034617"/>
    </source>
</evidence>
<keyword evidence="9 15" id="KW-0460">Magnesium</keyword>
<keyword evidence="10 15" id="KW-0238">DNA-binding</keyword>
<dbReference type="Gene3D" id="1.10.3170.10">
    <property type="entry name" value="Recbcd, chain B, domain 2"/>
    <property type="match status" value="1"/>
</dbReference>
<dbReference type="GO" id="GO:0009338">
    <property type="term" value="C:exodeoxyribonuclease V complex"/>
    <property type="evidence" value="ECO:0007669"/>
    <property type="project" value="TreeGrafter"/>
</dbReference>
<dbReference type="InterPro" id="IPR011335">
    <property type="entry name" value="Restrct_endonuc-II-like"/>
</dbReference>
<dbReference type="InterPro" id="IPR000212">
    <property type="entry name" value="DNA_helicase_UvrD/REP"/>
</dbReference>
<comment type="catalytic activity">
    <reaction evidence="14 15">
        <text>ATP + H2O = ADP + phosphate + H(+)</text>
        <dbReference type="Rhea" id="RHEA:13065"/>
        <dbReference type="ChEBI" id="CHEBI:15377"/>
        <dbReference type="ChEBI" id="CHEBI:15378"/>
        <dbReference type="ChEBI" id="CHEBI:30616"/>
        <dbReference type="ChEBI" id="CHEBI:43474"/>
        <dbReference type="ChEBI" id="CHEBI:456216"/>
        <dbReference type="EC" id="5.6.2.4"/>
    </reaction>
</comment>
<comment type="similarity">
    <text evidence="15">Belongs to the helicase family. UvrD subfamily.</text>
</comment>
<keyword evidence="3 15" id="KW-0547">Nucleotide-binding</keyword>
<dbReference type="InterPro" id="IPR027417">
    <property type="entry name" value="P-loop_NTPase"/>
</dbReference>
<dbReference type="GO" id="GO:0003677">
    <property type="term" value="F:DNA binding"/>
    <property type="evidence" value="ECO:0007669"/>
    <property type="project" value="UniProtKB-UniRule"/>
</dbReference>
<comment type="cofactor">
    <cofactor evidence="15">
        <name>Mg(2+)</name>
        <dbReference type="ChEBI" id="CHEBI:18420"/>
    </cofactor>
    <text evidence="15">Binds 1 Mg(2+) ion per subunit.</text>
</comment>
<dbReference type="HAMAP" id="MF_01485">
    <property type="entry name" value="RecB"/>
    <property type="match status" value="1"/>
</dbReference>
<evidence type="ECO:0000256" key="10">
    <source>
        <dbReference type="ARBA" id="ARBA00023125"/>
    </source>
</evidence>
<dbReference type="Pfam" id="PF00580">
    <property type="entry name" value="UvrD-helicase"/>
    <property type="match status" value="1"/>
</dbReference>
<dbReference type="AlphaFoldDB" id="A0A7U8C6T1"/>
<dbReference type="Pfam" id="PF12705">
    <property type="entry name" value="PDDEXK_1"/>
    <property type="match status" value="1"/>
</dbReference>
<feature type="region of interest" description="Nuclease activity, interacts with RecD and RecA" evidence="15">
    <location>
        <begin position="887"/>
        <end position="1179"/>
    </location>
</feature>
<feature type="binding site" evidence="15">
    <location>
        <position position="1062"/>
    </location>
    <ligand>
        <name>Mg(2+)</name>
        <dbReference type="ChEBI" id="CHEBI:18420"/>
    </ligand>
</feature>
<dbReference type="EMBL" id="AAOW01000012">
    <property type="protein sequence ID" value="EAR60949.1"/>
    <property type="molecule type" value="Genomic_DNA"/>
</dbReference>
<evidence type="ECO:0000256" key="12">
    <source>
        <dbReference type="ARBA" id="ARBA00023235"/>
    </source>
</evidence>
<evidence type="ECO:0000256" key="7">
    <source>
        <dbReference type="ARBA" id="ARBA00022839"/>
    </source>
</evidence>
<comment type="domain">
    <text evidence="15">The C-terminal domain has nuclease activity and interacts with RecD. It interacts with RecA, facilitating its loading onto ssDNA.</text>
</comment>
<dbReference type="SUPFAM" id="SSF52540">
    <property type="entry name" value="P-loop containing nucleoside triphosphate hydrolases"/>
    <property type="match status" value="1"/>
</dbReference>
<dbReference type="InterPro" id="IPR038726">
    <property type="entry name" value="PDDEXK_AddAB-type"/>
</dbReference>
<proteinExistence type="inferred from homology"/>
<dbReference type="InterPro" id="IPR014016">
    <property type="entry name" value="UvrD-like_ATP-bd"/>
</dbReference>
<dbReference type="PROSITE" id="PS51217">
    <property type="entry name" value="UVRD_HELICASE_CTER"/>
    <property type="match status" value="1"/>
</dbReference>
<keyword evidence="2 15" id="KW-0479">Metal-binding</keyword>
<evidence type="ECO:0000256" key="2">
    <source>
        <dbReference type="ARBA" id="ARBA00022723"/>
    </source>
</evidence>
<accession>A0A7U8C6T1</accession>
<dbReference type="Gene3D" id="3.90.320.10">
    <property type="match status" value="1"/>
</dbReference>
<comment type="domain">
    <text evidence="15">The N-terminal DNA-binding domain is a ssDNA-dependent ATPase and has ATP-dependent 3'-5' helicase function. This domain interacts with RecC.</text>
</comment>
<dbReference type="Gene3D" id="3.40.50.300">
    <property type="entry name" value="P-loop containing nucleotide triphosphate hydrolases"/>
    <property type="match status" value="2"/>
</dbReference>
<keyword evidence="20" id="KW-1185">Reference proteome</keyword>
<evidence type="ECO:0000256" key="1">
    <source>
        <dbReference type="ARBA" id="ARBA00022722"/>
    </source>
</evidence>
<comment type="miscellaneous">
    <text evidence="15">In the RecBCD complex, RecB has a slow 3'-5' helicase, an exonuclease activity and loads RecA onto ssDNA, RecD has a fast 5'-3' helicase activity, while RecC stimulates the ATPase and processivity of the RecB helicase and contributes to recognition of the Chi site.</text>
</comment>
<feature type="binding site" evidence="16">
    <location>
        <begin position="22"/>
        <end position="29"/>
    </location>
    <ligand>
        <name>ATP</name>
        <dbReference type="ChEBI" id="CHEBI:30616"/>
    </ligand>
</feature>
<comment type="caution">
    <text evidence="19">The sequence shown here is derived from an EMBL/GenBank/DDBJ whole genome shotgun (WGS) entry which is preliminary data.</text>
</comment>
<dbReference type="Pfam" id="PF13361">
    <property type="entry name" value="UvrD_C"/>
    <property type="match status" value="2"/>
</dbReference>
<evidence type="ECO:0000256" key="9">
    <source>
        <dbReference type="ARBA" id="ARBA00022842"/>
    </source>
</evidence>
<dbReference type="GO" id="GO:0000287">
    <property type="term" value="F:magnesium ion binding"/>
    <property type="evidence" value="ECO:0007669"/>
    <property type="project" value="UniProtKB-UniRule"/>
</dbReference>
<name>A0A7U8C6T1_NEPCE</name>
<dbReference type="EC" id="5.6.2.4" evidence="15"/>
<dbReference type="NCBIfam" id="TIGR00609">
    <property type="entry name" value="recB"/>
    <property type="match status" value="1"/>
</dbReference>
<keyword evidence="12 15" id="KW-0413">Isomerase</keyword>
<keyword evidence="7 15" id="KW-0269">Exonuclease</keyword>
<feature type="domain" description="UvrD-like helicase C-terminal" evidence="18">
    <location>
        <begin position="477"/>
        <end position="736"/>
    </location>
</feature>
<comment type="subunit">
    <text evidence="15">Heterotrimer of RecB, RecC and RecD. All subunits contribute to DNA-binding. Interacts with RecA.</text>
</comment>
<keyword evidence="4 15" id="KW-0227">DNA damage</keyword>
<evidence type="ECO:0000259" key="17">
    <source>
        <dbReference type="PROSITE" id="PS51198"/>
    </source>
</evidence>
<keyword evidence="8 15" id="KW-0067">ATP-binding</keyword>
<dbReference type="Gene3D" id="1.10.486.10">
    <property type="entry name" value="PCRA, domain 4"/>
    <property type="match status" value="1"/>
</dbReference>
<evidence type="ECO:0000256" key="4">
    <source>
        <dbReference type="ARBA" id="ARBA00022763"/>
    </source>
</evidence>
<keyword evidence="6 15" id="KW-0347">Helicase</keyword>
<evidence type="ECO:0000313" key="20">
    <source>
        <dbReference type="Proteomes" id="UP000002171"/>
    </source>
</evidence>
<evidence type="ECO:0000256" key="15">
    <source>
        <dbReference type="HAMAP-Rule" id="MF_01485"/>
    </source>
</evidence>
<comment type="function">
    <text evidence="15">A helicase/nuclease that prepares dsDNA breaks (DSB) for recombinational DNA repair. Binds to DSBs and unwinds DNA via a highly rapid and processive ATP-dependent bidirectional helicase activity. Unwinds dsDNA until it encounters a Chi (crossover hotspot instigator) sequence from the 3' direction. Cuts ssDNA a few nucleotides 3' to the Chi site. The properties and activities of the enzyme are changed at Chi. The Chi-altered holoenzyme produces a long 3'-ssDNA overhang and facilitates RecA-binding to the ssDNA for homologous DNA recombination and repair. Holoenzyme degrades any linearized DNA that is unable to undergo homologous recombination. In the holoenzyme this subunit contributes ATPase, 3'-5' helicase, exonuclease activity and loads RecA onto ssDNA.</text>
</comment>
<evidence type="ECO:0000256" key="6">
    <source>
        <dbReference type="ARBA" id="ARBA00022806"/>
    </source>
</evidence>
<dbReference type="CDD" id="cd22352">
    <property type="entry name" value="RecB_C-like"/>
    <property type="match status" value="1"/>
</dbReference>
<dbReference type="InterPro" id="IPR004586">
    <property type="entry name" value="RecB"/>
</dbReference>
<protein>
    <recommendedName>
        <fullName evidence="15">RecBCD enzyme subunit RecB</fullName>
        <ecNumber evidence="15">3.1.11.5</ecNumber>
        <ecNumber evidence="15">5.6.2.4</ecNumber>
    </recommendedName>
    <alternativeName>
        <fullName evidence="15">DNA 3'-5' helicase subunit RecB</fullName>
    </alternativeName>
    <alternativeName>
        <fullName evidence="15">Exonuclease V subunit RecB</fullName>
        <shortName evidence="15">ExoV subunit RecB</shortName>
    </alternativeName>
    <alternativeName>
        <fullName evidence="15">Helicase/nuclease RecBCD subunit RecB</fullName>
    </alternativeName>
</protein>
<evidence type="ECO:0000259" key="18">
    <source>
        <dbReference type="PROSITE" id="PS51217"/>
    </source>
</evidence>
<comment type="catalytic activity">
    <reaction evidence="13 15">
        <text>Couples ATP hydrolysis with the unwinding of duplex DNA by translocating in the 3'-5' direction.</text>
        <dbReference type="EC" id="5.6.2.4"/>
    </reaction>
</comment>
<keyword evidence="5 15" id="KW-0378">Hydrolase</keyword>
<dbReference type="SUPFAM" id="SSF52980">
    <property type="entry name" value="Restriction endonuclease-like"/>
    <property type="match status" value="1"/>
</dbReference>
<dbReference type="GO" id="GO:0043138">
    <property type="term" value="F:3'-5' DNA helicase activity"/>
    <property type="evidence" value="ECO:0007669"/>
    <property type="project" value="UniProtKB-UniRule"/>
</dbReference>
<feature type="domain" description="UvrD-like helicase ATP-binding" evidence="17">
    <location>
        <begin position="1"/>
        <end position="447"/>
    </location>
</feature>
<sequence length="1179" mass="132825">MTKVHALDPLTFPLVGQQLIEASAGTGKTYTITALYLRLLLGLGQVGDKPLGPDQILVVTFTEAATEELRDRIRQRIVDARNSFLTDQVSDPFLAALKAQVNDIAQAVKLLDQAIRQMDEAAIFTIHGFCQRMLKRHAFESGSLFDTELTQDDQSLVRSAVLDYWRNNIYPMQGAVADLVFNHCWQSPEQLIMDLRGLIGRQIRLEPDLSRVNLQEAYDEWIETLNNFKQAWLANSDDLQSLIQASDVNKRSYTKASLPKWLAQIDQYAASEQLEPGKTLKGILQRFTQSVLIEKTTKGAAPEHPLFVQIDDLLASSVPVREILLTSALKEVETRLARTKAEYQLQTFDDLLTGFSAALSVDQTGLLVSAVREQFPVALIDEFQDTDPLQYGIFSHLYSDPFNSALVMIGDPKQAIYAFRGADIFTYIQARRSVSETYTLDTNWRSTSGMVDAVNKLFQFADSAFIYDEDIPFTPVKAAGKSAKKLTIQQHEPAALNIWHLESEEPLNKVQYLSAFAQSTASEIDRLLSGDASIGDRSVEGSDIAVLVRDRFEAEEIRRALAVYEHPCVYLSNQDSVFNSQEALELSLILAAVEQPQNERALKAALATEILLQNVQQLDQLNYDENAWEGVVAEFTEYQEIWLKLGVLPCLSRMLHQRNLSARLLEQMGGERRLTNLLHLAELLQQASSEVEGTSGLIRWFNEQIANPSGASDDKILRLESERNLVTIVTIHKSKGLEYPIVFLPFIANFREQKTAFYHDDEGTAVLDLSSGEGALEEADKERLAEELRLLYVALTRSVYRCYLGLADIRLGNSKKSRLSDSAIGYLLLQNGDNLDEALSQLSQVSDAIQICSPPDHGAQKDMFAFVDEPEMEALSVREFSGKIDRSWRVSSYSALSRHSAEHLPVLPGLDLEVVEESGEEQVGDDGMTIFNFPKGANAGTFLHSVFEEIDFYTYLHNPECRIEYQAQISEQLILAGYEEAWQPVIDQLIVDVLQTELGDGGFSLGQVRDKDRLVEMEFMLKADHLQVAQLEGLIRRYDALSAQTRPVAFEPLKGMLKGFIDLLFRVDDRYYVLDYKSNHLGNRADCYTQEALERAMAEHRYDLQYLLYSLAVHRLLMQRVPNYDYDKHFGGVFYLFLRGMTACGKDSGNTTLGVFSNRPERELIEKMDQLFAGELINA</sequence>
<evidence type="ECO:0000256" key="3">
    <source>
        <dbReference type="ARBA" id="ARBA00022741"/>
    </source>
</evidence>
<feature type="region of interest" description="DNA-binding and helicase activity, interacts with RecC" evidence="15">
    <location>
        <begin position="1"/>
        <end position="836"/>
    </location>
</feature>
<dbReference type="PROSITE" id="PS51198">
    <property type="entry name" value="UVRD_HELICASE_ATP_BIND"/>
    <property type="match status" value="1"/>
</dbReference>
<evidence type="ECO:0000313" key="19">
    <source>
        <dbReference type="EMBL" id="EAR60949.1"/>
    </source>
</evidence>
<dbReference type="PANTHER" id="PTHR11070:SF23">
    <property type="entry name" value="RECBCD ENZYME SUBUNIT RECB"/>
    <property type="match status" value="1"/>
</dbReference>
<dbReference type="EC" id="3.1.11.5" evidence="15"/>